<reference evidence="4" key="1">
    <citation type="submission" date="2017-05" db="EMBL/GenBank/DDBJ databases">
        <authorList>
            <person name="Ray J."/>
            <person name="Price M."/>
            <person name="Deutschbauer A."/>
        </authorList>
    </citation>
    <scope>NUCLEOTIDE SEQUENCE [LARGE SCALE GENOMIC DNA]</scope>
    <source>
        <strain evidence="4">DSM 19842</strain>
    </source>
</reference>
<proteinExistence type="predicted"/>
<dbReference type="AlphaFoldDB" id="A0A1X9YR52"/>
<protein>
    <recommendedName>
        <fullName evidence="2">Lipocalin-like domain-containing protein</fullName>
    </recommendedName>
</protein>
<dbReference type="STRING" id="709015.GCA_000472485_01536"/>
<dbReference type="Proteomes" id="UP000266292">
    <property type="component" value="Chromosome"/>
</dbReference>
<evidence type="ECO:0000313" key="3">
    <source>
        <dbReference type="EMBL" id="ARS35321.1"/>
    </source>
</evidence>
<evidence type="ECO:0000259" key="2">
    <source>
        <dbReference type="Pfam" id="PF13648"/>
    </source>
</evidence>
<feature type="signal peptide" evidence="1">
    <location>
        <begin position="1"/>
        <end position="21"/>
    </location>
</feature>
<keyword evidence="4" id="KW-1185">Reference proteome</keyword>
<organism evidence="3 4">
    <name type="scientific">Pontibacter actiniarum</name>
    <dbReference type="NCBI Taxonomy" id="323450"/>
    <lineage>
        <taxon>Bacteria</taxon>
        <taxon>Pseudomonadati</taxon>
        <taxon>Bacteroidota</taxon>
        <taxon>Cytophagia</taxon>
        <taxon>Cytophagales</taxon>
        <taxon>Hymenobacteraceae</taxon>
        <taxon>Pontibacter</taxon>
    </lineage>
</organism>
<dbReference type="OrthoDB" id="853034at2"/>
<accession>A0A1X9YR52</accession>
<evidence type="ECO:0000313" key="4">
    <source>
        <dbReference type="Proteomes" id="UP000266292"/>
    </source>
</evidence>
<name>A0A1X9YR52_9BACT</name>
<dbReference type="PROSITE" id="PS51257">
    <property type="entry name" value="PROKAR_LIPOPROTEIN"/>
    <property type="match status" value="1"/>
</dbReference>
<feature type="domain" description="Lipocalin-like" evidence="2">
    <location>
        <begin position="39"/>
        <end position="127"/>
    </location>
</feature>
<dbReference type="EMBL" id="CP021235">
    <property type="protein sequence ID" value="ARS35321.1"/>
    <property type="molecule type" value="Genomic_DNA"/>
</dbReference>
<dbReference type="RefSeq" id="WP_025606042.1">
    <property type="nucleotide sequence ID" value="NZ_CP021235.1"/>
</dbReference>
<dbReference type="InterPro" id="IPR024311">
    <property type="entry name" value="Lipocalin-like"/>
</dbReference>
<feature type="chain" id="PRO_5011002270" description="Lipocalin-like domain-containing protein" evidence="1">
    <location>
        <begin position="22"/>
        <end position="150"/>
    </location>
</feature>
<evidence type="ECO:0000256" key="1">
    <source>
        <dbReference type="SAM" id="SignalP"/>
    </source>
</evidence>
<sequence>MKKLQLLALLFVALFSLTLTSCDKDDDEDAAPTEELLTTGVWKGNALKVGEELVTRDKLFRESMGQLDLATWTLRFNADGTGTMSVFGESSSGKWEYADGKKTIVFDKGSTDESSAKVLKLTASELHLEFEDEELEEELGSSKIQIHYIH</sequence>
<dbReference type="KEGG" id="pact:CA264_07645"/>
<keyword evidence="1" id="KW-0732">Signal</keyword>
<gene>
    <name evidence="3" type="ORF">CA264_07645</name>
</gene>
<dbReference type="Pfam" id="PF13648">
    <property type="entry name" value="Lipocalin_4"/>
    <property type="match status" value="1"/>
</dbReference>